<comment type="caution">
    <text evidence="3">The sequence shown here is derived from an EMBL/GenBank/DDBJ whole genome shotgun (WGS) entry which is preliminary data.</text>
</comment>
<gene>
    <name evidence="3" type="ORF">Q4528_01385</name>
</gene>
<dbReference type="Proteomes" id="UP001170310">
    <property type="component" value="Unassembled WGS sequence"/>
</dbReference>
<keyword evidence="2" id="KW-1133">Transmembrane helix</keyword>
<keyword evidence="4" id="KW-1185">Reference proteome</keyword>
<evidence type="ECO:0000256" key="2">
    <source>
        <dbReference type="SAM" id="Phobius"/>
    </source>
</evidence>
<name>A0AAW7YQF3_9STAP</name>
<organism evidence="3 4">
    <name type="scientific">Staphylococcus pasteuri_A</name>
    <dbReference type="NCBI Taxonomy" id="3062664"/>
    <lineage>
        <taxon>Bacteria</taxon>
        <taxon>Bacillati</taxon>
        <taxon>Bacillota</taxon>
        <taxon>Bacilli</taxon>
        <taxon>Bacillales</taxon>
        <taxon>Staphylococcaceae</taxon>
        <taxon>Staphylococcus</taxon>
    </lineage>
</organism>
<evidence type="ECO:0000256" key="1">
    <source>
        <dbReference type="SAM" id="MobiDB-lite"/>
    </source>
</evidence>
<feature type="transmembrane region" description="Helical" evidence="2">
    <location>
        <begin position="6"/>
        <end position="23"/>
    </location>
</feature>
<keyword evidence="2" id="KW-0472">Membrane</keyword>
<feature type="compositionally biased region" description="Basic and acidic residues" evidence="1">
    <location>
        <begin position="42"/>
        <end position="58"/>
    </location>
</feature>
<evidence type="ECO:0000313" key="4">
    <source>
        <dbReference type="Proteomes" id="UP001170310"/>
    </source>
</evidence>
<keyword evidence="2" id="KW-0812">Transmembrane</keyword>
<sequence length="58" mass="6985">MKKMIFVMLSPLFIVGFIALSIYEEKRRKKNQEAKNNQNENHIQHQTDEKDKHQDKTI</sequence>
<dbReference type="EMBL" id="JAUOQO010000001">
    <property type="protein sequence ID" value="MDO6572805.1"/>
    <property type="molecule type" value="Genomic_DNA"/>
</dbReference>
<protein>
    <submittedName>
        <fullName evidence="3">Uncharacterized protein</fullName>
    </submittedName>
</protein>
<reference evidence="3" key="1">
    <citation type="submission" date="2023-07" db="EMBL/GenBank/DDBJ databases">
        <title>Genome content predicts the carbon catabolic preferences of heterotrophic bacteria.</title>
        <authorList>
            <person name="Gralka M."/>
        </authorList>
    </citation>
    <scope>NUCLEOTIDE SEQUENCE</scope>
    <source>
        <strain evidence="3">E2R20</strain>
    </source>
</reference>
<dbReference type="AlphaFoldDB" id="A0AAW7YQF3"/>
<accession>A0AAW7YQF3</accession>
<feature type="region of interest" description="Disordered" evidence="1">
    <location>
        <begin position="28"/>
        <end position="58"/>
    </location>
</feature>
<proteinExistence type="predicted"/>
<evidence type="ECO:0000313" key="3">
    <source>
        <dbReference type="EMBL" id="MDO6572805.1"/>
    </source>
</evidence>